<evidence type="ECO:0000313" key="1">
    <source>
        <dbReference type="EMBL" id="ASN68004.1"/>
    </source>
</evidence>
<dbReference type="EMBL" id="MF417878">
    <property type="protein sequence ID" value="ASN68603.1"/>
    <property type="molecule type" value="Genomic_DNA"/>
</dbReference>
<protein>
    <submittedName>
        <fullName evidence="4">Uncharacterized protein</fullName>
    </submittedName>
</protein>
<proteinExistence type="predicted"/>
<dbReference type="EMBL" id="MF417869">
    <property type="protein sequence ID" value="ASN68004.1"/>
    <property type="molecule type" value="Genomic_DNA"/>
</dbReference>
<evidence type="ECO:0000313" key="2">
    <source>
        <dbReference type="EMBL" id="ASN68344.1"/>
    </source>
</evidence>
<organism evidence="4">
    <name type="scientific">uncultured Caudovirales phage</name>
    <dbReference type="NCBI Taxonomy" id="2100421"/>
    <lineage>
        <taxon>Viruses</taxon>
        <taxon>Duplodnaviria</taxon>
        <taxon>Heunggongvirae</taxon>
        <taxon>Uroviricota</taxon>
        <taxon>Caudoviricetes</taxon>
        <taxon>Peduoviridae</taxon>
        <taxon>Maltschvirus</taxon>
        <taxon>Maltschvirus maltsch</taxon>
    </lineage>
</organism>
<accession>A0A2H4J3U0</accession>
<dbReference type="EMBL" id="MF417876">
    <property type="protein sequence ID" value="ASN68344.1"/>
    <property type="molecule type" value="Genomic_DNA"/>
</dbReference>
<evidence type="ECO:0000313" key="3">
    <source>
        <dbReference type="EMBL" id="ASN68492.1"/>
    </source>
</evidence>
<dbReference type="EMBL" id="MF417877">
    <property type="protein sequence ID" value="ASN68492.1"/>
    <property type="molecule type" value="Genomic_DNA"/>
</dbReference>
<sequence length="70" mass="7991">MAYDNPAHKRSEVVKSRYKPEDVRMLRMEARAAGMQLATYVHELSMIARRLGAAELIREIHGHGKQDKTA</sequence>
<evidence type="ECO:0000313" key="4">
    <source>
        <dbReference type="EMBL" id="ASN68603.1"/>
    </source>
</evidence>
<evidence type="ECO:0000313" key="5">
    <source>
        <dbReference type="EMBL" id="ASN72126.1"/>
    </source>
</evidence>
<dbReference type="EMBL" id="MF417942">
    <property type="protein sequence ID" value="ASN72126.1"/>
    <property type="molecule type" value="Genomic_DNA"/>
</dbReference>
<reference evidence="4" key="1">
    <citation type="submission" date="2017-06" db="EMBL/GenBank/DDBJ databases">
        <title>Novel phages from South African skin metaviromes.</title>
        <authorList>
            <person name="van Zyl L.J."/>
            <person name="Abrahams Y."/>
            <person name="Stander E.A."/>
            <person name="Kirby B.M."/>
            <person name="Clavaud C."/>
            <person name="Farcet C."/>
            <person name="Breton L."/>
            <person name="Trindade M.I."/>
        </authorList>
    </citation>
    <scope>NUCLEOTIDE SEQUENCE</scope>
</reference>
<gene>
    <name evidence="2" type="ORF">3F6_3</name>
    <name evidence="1" type="ORF">3S4_77</name>
    <name evidence="5" type="ORF">7F6_25</name>
    <name evidence="4" type="ORF">8S7_70</name>
    <name evidence="3" type="ORF">9F7_55</name>
</gene>
<name>A0A2H4J3U0_9CAUD</name>